<proteinExistence type="predicted"/>
<dbReference type="PANTHER" id="PTHR35480:SF1">
    <property type="entry name" value="MATERNAL EFFECT EMBRYO ARREST 22"/>
    <property type="match status" value="1"/>
</dbReference>
<dbReference type="EMBL" id="JARPOI010000017">
    <property type="protein sequence ID" value="KAJ9140892.1"/>
    <property type="molecule type" value="Genomic_DNA"/>
</dbReference>
<accession>A0ABQ9KLT9</accession>
<evidence type="ECO:0000313" key="1">
    <source>
        <dbReference type="EMBL" id="KAJ9140892.1"/>
    </source>
</evidence>
<sequence>MCGNFNSTSNCDLGAFSFGFSFPWGKAQVFPLVSIKQSCGSWRLPRAVSGRGKIIPLFLEILERSWLNDFAVAVVVLLGQLGRLGVAACGYKDKEVVNLKCKLSGYLLLDASFRASFPIQIAAVTSLLGLMSLNFEDVIQSDLKIPEVAS</sequence>
<name>A0ABQ9KLT9_HEVBR</name>
<evidence type="ECO:0000313" key="2">
    <source>
        <dbReference type="Proteomes" id="UP001174677"/>
    </source>
</evidence>
<dbReference type="PANTHER" id="PTHR35480">
    <property type="entry name" value="MATERNAL EFFECT EMBRYO ARREST 22"/>
    <property type="match status" value="1"/>
</dbReference>
<dbReference type="Proteomes" id="UP001174677">
    <property type="component" value="Chromosome 17"/>
</dbReference>
<organism evidence="1 2">
    <name type="scientific">Hevea brasiliensis</name>
    <name type="common">Para rubber tree</name>
    <name type="synonym">Siphonia brasiliensis</name>
    <dbReference type="NCBI Taxonomy" id="3981"/>
    <lineage>
        <taxon>Eukaryota</taxon>
        <taxon>Viridiplantae</taxon>
        <taxon>Streptophyta</taxon>
        <taxon>Embryophyta</taxon>
        <taxon>Tracheophyta</taxon>
        <taxon>Spermatophyta</taxon>
        <taxon>Magnoliopsida</taxon>
        <taxon>eudicotyledons</taxon>
        <taxon>Gunneridae</taxon>
        <taxon>Pentapetalae</taxon>
        <taxon>rosids</taxon>
        <taxon>fabids</taxon>
        <taxon>Malpighiales</taxon>
        <taxon>Euphorbiaceae</taxon>
        <taxon>Crotonoideae</taxon>
        <taxon>Micrandreae</taxon>
        <taxon>Hevea</taxon>
    </lineage>
</organism>
<keyword evidence="2" id="KW-1185">Reference proteome</keyword>
<protein>
    <submittedName>
        <fullName evidence="1">Uncharacterized protein</fullName>
    </submittedName>
</protein>
<comment type="caution">
    <text evidence="1">The sequence shown here is derived from an EMBL/GenBank/DDBJ whole genome shotgun (WGS) entry which is preliminary data.</text>
</comment>
<reference evidence="1" key="1">
    <citation type="journal article" date="2023" name="Plant Biotechnol. J.">
        <title>Chromosome-level wild Hevea brasiliensis genome provides new tools for genomic-assisted breeding and valuable loci to elevate rubber yield.</title>
        <authorList>
            <person name="Cheng H."/>
            <person name="Song X."/>
            <person name="Hu Y."/>
            <person name="Wu T."/>
            <person name="Yang Q."/>
            <person name="An Z."/>
            <person name="Feng S."/>
            <person name="Deng Z."/>
            <person name="Wu W."/>
            <person name="Zeng X."/>
            <person name="Tu M."/>
            <person name="Wang X."/>
            <person name="Huang H."/>
        </authorList>
    </citation>
    <scope>NUCLEOTIDE SEQUENCE</scope>
    <source>
        <strain evidence="1">MT/VB/25A 57/8</strain>
    </source>
</reference>
<gene>
    <name evidence="1" type="ORF">P3X46_031484</name>
</gene>